<evidence type="ECO:0000313" key="5">
    <source>
        <dbReference type="Proteomes" id="UP000800094"/>
    </source>
</evidence>
<sequence length="807" mass="87610">MEPRIATLLGDSSLERTLLEPVSLLPPPSVAPRRPHPVEPSPVSDDSRPNVNARRSEFLGNNDSYTASRGQGVQVQNSQNSRVPIAGVLNDETPAPTGPQPLPALSTASVTPFSGRLSDILLDPSQQPPNKRRRLDGQTTPPALTGPENTLLKLPQPRQLPKKTSKRPRIPPLLQGLHQPPPLPPEGTRFPPITGEAGGFGRDIGDRVGLRSPVGPERSKEKDAGDSPGTVPSGNTVEEGKEKENPVDMPTSTSGSDKENRNQNEAERATTEPSKAKELKRRNKWSEQETKDLLVGVSRFGIGNWKKILQCSDFNFNHRTAVDLKDRFRTCCPGEGLKLRKRKCKNNSQDAASEGPNAATASSSASNSQNVTDPEISKAESTSKDSGLRKTRGESHRKGPVELAEMGIHGPFIKNNRRERREFTQKDDESLLKGFEKYGASWHSMRDDKDLGFSTRHPTDLRDRFRIRYPEMYAKAGYKLKPKDERMLKEKEEKEKETSNTQETAISTNTIEAPEAQKANEETTNIDPAFTNITTSAPSNTDLKAHTLRQPLLNSFPSPLEDFGDIPSEEDGSSSRSPIVLNRNIFQWADANPSQAVAAATQSSFPTVTSMAADPSLNMFAGMDGMHINPLATLKLPMTLMTSNVLSATPSSFQQSSNSLMLTLPVTQPSANTTSTPASSGPTTTPSNPSASSASKQSMNPLLRTPNLPTIVFPHVPAASARSAVHNLPPPADLLSGLDLDVRQDSQAAGFMLDDSLGFALPSNQGGYSSTFTFPPTIGGPNGRGLLLEEGYWRRGEGWVACDKGQR</sequence>
<feature type="region of interest" description="Disordered" evidence="2">
    <location>
        <begin position="342"/>
        <end position="426"/>
    </location>
</feature>
<feature type="region of interest" description="Disordered" evidence="2">
    <location>
        <begin position="667"/>
        <end position="703"/>
    </location>
</feature>
<evidence type="ECO:0000259" key="3">
    <source>
        <dbReference type="PROSITE" id="PS50090"/>
    </source>
</evidence>
<dbReference type="InterPro" id="IPR001005">
    <property type="entry name" value="SANT/Myb"/>
</dbReference>
<dbReference type="Gene3D" id="1.10.246.220">
    <property type="match status" value="1"/>
</dbReference>
<feature type="compositionally biased region" description="Polar residues" evidence="2">
    <location>
        <begin position="522"/>
        <end position="541"/>
    </location>
</feature>
<evidence type="ECO:0000256" key="1">
    <source>
        <dbReference type="ARBA" id="ARBA00023242"/>
    </source>
</evidence>
<feature type="compositionally biased region" description="Polar residues" evidence="2">
    <location>
        <begin position="59"/>
        <end position="82"/>
    </location>
</feature>
<dbReference type="OrthoDB" id="608866at2759"/>
<name>A0A6A6HRA2_9PLEO</name>
<evidence type="ECO:0000313" key="4">
    <source>
        <dbReference type="EMBL" id="KAF2240399.1"/>
    </source>
</evidence>
<protein>
    <recommendedName>
        <fullName evidence="3">Myb-like domain-containing protein</fullName>
    </recommendedName>
</protein>
<dbReference type="GeneID" id="54579650"/>
<dbReference type="PANTHER" id="PTHR46734:SF1">
    <property type="entry name" value="TELOMERIC REPEAT-BINDING FACTOR 1"/>
    <property type="match status" value="1"/>
</dbReference>
<feature type="compositionally biased region" description="Basic residues" evidence="2">
    <location>
        <begin position="160"/>
        <end position="169"/>
    </location>
</feature>
<feature type="compositionally biased region" description="Basic and acidic residues" evidence="2">
    <location>
        <begin position="256"/>
        <end position="277"/>
    </location>
</feature>
<feature type="compositionally biased region" description="Low complexity" evidence="2">
    <location>
        <begin position="357"/>
        <end position="368"/>
    </location>
</feature>
<feature type="region of interest" description="Disordered" evidence="2">
    <location>
        <begin position="19"/>
        <end position="290"/>
    </location>
</feature>
<dbReference type="PROSITE" id="PS50090">
    <property type="entry name" value="MYB_LIKE"/>
    <property type="match status" value="1"/>
</dbReference>
<accession>A0A6A6HRA2</accession>
<keyword evidence="5" id="KW-1185">Reference proteome</keyword>
<dbReference type="InterPro" id="IPR052450">
    <property type="entry name" value="TRBD-Containing_Protein"/>
</dbReference>
<feature type="region of interest" description="Disordered" evidence="2">
    <location>
        <begin position="484"/>
        <end position="541"/>
    </location>
</feature>
<feature type="compositionally biased region" description="Basic and acidic residues" evidence="2">
    <location>
        <begin position="484"/>
        <end position="498"/>
    </location>
</feature>
<dbReference type="Gene3D" id="1.10.10.60">
    <property type="entry name" value="Homeodomain-like"/>
    <property type="match status" value="1"/>
</dbReference>
<feature type="compositionally biased region" description="Basic and acidic residues" evidence="2">
    <location>
        <begin position="375"/>
        <end position="400"/>
    </location>
</feature>
<proteinExistence type="predicted"/>
<feature type="domain" description="Myb-like" evidence="3">
    <location>
        <begin position="277"/>
        <end position="330"/>
    </location>
</feature>
<dbReference type="SMART" id="SM00717">
    <property type="entry name" value="SANT"/>
    <property type="match status" value="2"/>
</dbReference>
<gene>
    <name evidence="4" type="ORF">BU26DRAFT_498002</name>
</gene>
<dbReference type="RefSeq" id="XP_033675403.1">
    <property type="nucleotide sequence ID" value="XM_033826320.1"/>
</dbReference>
<dbReference type="PANTHER" id="PTHR46734">
    <property type="entry name" value="TELOMERIC REPEAT-BINDING FACTOR 1 TERF1"/>
    <property type="match status" value="1"/>
</dbReference>
<dbReference type="Pfam" id="PF00249">
    <property type="entry name" value="Myb_DNA-binding"/>
    <property type="match status" value="1"/>
</dbReference>
<feature type="compositionally biased region" description="Polar residues" evidence="2">
    <location>
        <begin position="499"/>
        <end position="511"/>
    </location>
</feature>
<dbReference type="InterPro" id="IPR009057">
    <property type="entry name" value="Homeodomain-like_sf"/>
</dbReference>
<dbReference type="CDD" id="cd11660">
    <property type="entry name" value="SANT_TRF"/>
    <property type="match status" value="1"/>
</dbReference>
<dbReference type="EMBL" id="ML987218">
    <property type="protein sequence ID" value="KAF2240399.1"/>
    <property type="molecule type" value="Genomic_DNA"/>
</dbReference>
<reference evidence="4" key="1">
    <citation type="journal article" date="2020" name="Stud. Mycol.">
        <title>101 Dothideomycetes genomes: a test case for predicting lifestyles and emergence of pathogens.</title>
        <authorList>
            <person name="Haridas S."/>
            <person name="Albert R."/>
            <person name="Binder M."/>
            <person name="Bloem J."/>
            <person name="Labutti K."/>
            <person name="Salamov A."/>
            <person name="Andreopoulos B."/>
            <person name="Baker S."/>
            <person name="Barry K."/>
            <person name="Bills G."/>
            <person name="Bluhm B."/>
            <person name="Cannon C."/>
            <person name="Castanera R."/>
            <person name="Culley D."/>
            <person name="Daum C."/>
            <person name="Ezra D."/>
            <person name="Gonzalez J."/>
            <person name="Henrissat B."/>
            <person name="Kuo A."/>
            <person name="Liang C."/>
            <person name="Lipzen A."/>
            <person name="Lutzoni F."/>
            <person name="Magnuson J."/>
            <person name="Mondo S."/>
            <person name="Nolan M."/>
            <person name="Ohm R."/>
            <person name="Pangilinan J."/>
            <person name="Park H.-J."/>
            <person name="Ramirez L."/>
            <person name="Alfaro M."/>
            <person name="Sun H."/>
            <person name="Tritt A."/>
            <person name="Yoshinaga Y."/>
            <person name="Zwiers L.-H."/>
            <person name="Turgeon B."/>
            <person name="Goodwin S."/>
            <person name="Spatafora J."/>
            <person name="Crous P."/>
            <person name="Grigoriev I."/>
        </authorList>
    </citation>
    <scope>NUCLEOTIDE SEQUENCE</scope>
    <source>
        <strain evidence="4">CBS 122368</strain>
    </source>
</reference>
<dbReference type="Proteomes" id="UP000800094">
    <property type="component" value="Unassembled WGS sequence"/>
</dbReference>
<dbReference type="SUPFAM" id="SSF46689">
    <property type="entry name" value="Homeodomain-like"/>
    <property type="match status" value="2"/>
</dbReference>
<evidence type="ECO:0000256" key="2">
    <source>
        <dbReference type="SAM" id="MobiDB-lite"/>
    </source>
</evidence>
<keyword evidence="1" id="KW-0539">Nucleus</keyword>
<feature type="compositionally biased region" description="Low complexity" evidence="2">
    <location>
        <begin position="669"/>
        <end position="695"/>
    </location>
</feature>
<dbReference type="AlphaFoldDB" id="A0A6A6HRA2"/>
<organism evidence="4 5">
    <name type="scientific">Trematosphaeria pertusa</name>
    <dbReference type="NCBI Taxonomy" id="390896"/>
    <lineage>
        <taxon>Eukaryota</taxon>
        <taxon>Fungi</taxon>
        <taxon>Dikarya</taxon>
        <taxon>Ascomycota</taxon>
        <taxon>Pezizomycotina</taxon>
        <taxon>Dothideomycetes</taxon>
        <taxon>Pleosporomycetidae</taxon>
        <taxon>Pleosporales</taxon>
        <taxon>Massarineae</taxon>
        <taxon>Trematosphaeriaceae</taxon>
        <taxon>Trematosphaeria</taxon>
    </lineage>
</organism>